<keyword evidence="1" id="KW-0456">Lyase</keyword>
<accession>K0IN59</accession>
<dbReference type="Proteomes" id="UP000008037">
    <property type="component" value="Chromosome"/>
</dbReference>
<dbReference type="EMBL" id="CP002408">
    <property type="protein sequence ID" value="AFU58804.1"/>
    <property type="molecule type" value="Genomic_DNA"/>
</dbReference>
<dbReference type="SUPFAM" id="SSF63829">
    <property type="entry name" value="Calcium-dependent phosphotriesterase"/>
    <property type="match status" value="1"/>
</dbReference>
<evidence type="ECO:0000313" key="2">
    <source>
        <dbReference type="Proteomes" id="UP000008037"/>
    </source>
</evidence>
<sequence length="450" mass="49186">MPVGIAADGSSQVWYVSAKRGLLGSYDVAENRFNEYNIPEWPTREQPFTNLGSWQMSWTVKANGDYVWFTDQNNAIWRFNKASESFDVFRVPARYPSDMEFDANGNIYLIGINSKSIFFGDVSKMKSGTSEGFTEIPLPLEGFEGVSGIVTSGLLVLDEQRNDLWVSLLSFQQKGQLFQYDIDTNSFVRTVDLPASLSSPVGATLDNSGNLWVTDHGTNIFFKYDPVADEITKFVTSIASPKIFGGTTPANAQTWPYWMATGPDGSIWFNEHTGNKMARFDPENLVLTEYWIPSQNKNWAACPPGSDTCGIANVLQFAVGQDNQAWFSEWTENKIGRLDAAKQVPISVSAPDGEVTVARGDSTEIRVTIDASGDFSGKMMAAGTFTPNSMLGNSTGIFSEESVSISGGGSKQVSYVFMPAEDLAAGQYVIMIGAGNDDVSVLKAVRVNVI</sequence>
<dbReference type="AlphaFoldDB" id="K0IN59"/>
<organism evidence="1 2">
    <name type="scientific">Nitrososphaera gargensis (strain Ga9.2)</name>
    <dbReference type="NCBI Taxonomy" id="1237085"/>
    <lineage>
        <taxon>Archaea</taxon>
        <taxon>Nitrososphaerota</taxon>
        <taxon>Nitrososphaeria</taxon>
        <taxon>Nitrososphaerales</taxon>
        <taxon>Nitrososphaeraceae</taxon>
        <taxon>Nitrososphaera</taxon>
    </lineage>
</organism>
<dbReference type="InterPro" id="IPR015943">
    <property type="entry name" value="WD40/YVTN_repeat-like_dom_sf"/>
</dbReference>
<dbReference type="HOGENOM" id="CLU_505894_0_0_2"/>
<dbReference type="Gene3D" id="2.130.10.10">
    <property type="entry name" value="YVTN repeat-like/Quinoprotein amine dehydrogenase"/>
    <property type="match status" value="1"/>
</dbReference>
<evidence type="ECO:0000313" key="1">
    <source>
        <dbReference type="EMBL" id="AFU58804.1"/>
    </source>
</evidence>
<dbReference type="PANTHER" id="PTHR40274">
    <property type="entry name" value="VIRGINIAMYCIN B LYASE"/>
    <property type="match status" value="1"/>
</dbReference>
<proteinExistence type="predicted"/>
<name>K0IN59_NITGG</name>
<dbReference type="BioCyc" id="CNIT1237085:G1324-1870-MONOMER"/>
<dbReference type="InParanoid" id="K0IN59"/>
<dbReference type="GO" id="GO:0016829">
    <property type="term" value="F:lyase activity"/>
    <property type="evidence" value="ECO:0007669"/>
    <property type="project" value="UniProtKB-KW"/>
</dbReference>
<gene>
    <name evidence="1" type="ordered locus">Ngar_c18720</name>
</gene>
<protein>
    <submittedName>
        <fullName evidence="1">Putative streptogramin lyase</fullName>
    </submittedName>
</protein>
<dbReference type="KEGG" id="nga:Ngar_c18720"/>
<dbReference type="STRING" id="1237085.Ngar_c18720"/>
<reference evidence="1 2" key="1">
    <citation type="journal article" date="2012" name="Environ. Microbiol.">
        <title>The genome of the ammonia-oxidizing Candidatus Nitrososphaera gargensis: insights into metabolic versatility and environmental adaptations.</title>
        <authorList>
            <person name="Spang A."/>
            <person name="Poehlein A."/>
            <person name="Offre P."/>
            <person name="Zumbragel S."/>
            <person name="Haider S."/>
            <person name="Rychlik N."/>
            <person name="Nowka B."/>
            <person name="Schmeisser C."/>
            <person name="Lebedeva E.V."/>
            <person name="Rattei T."/>
            <person name="Bohm C."/>
            <person name="Schmid M."/>
            <person name="Galushko A."/>
            <person name="Hatzenpichler R."/>
            <person name="Weinmaier T."/>
            <person name="Daniel R."/>
            <person name="Schleper C."/>
            <person name="Spieck E."/>
            <person name="Streit W."/>
            <person name="Wagner M."/>
        </authorList>
    </citation>
    <scope>NUCLEOTIDE SEQUENCE [LARGE SCALE GENOMIC DNA]</scope>
    <source>
        <strain evidence="2">Ga9.2</strain>
    </source>
</reference>
<dbReference type="PANTHER" id="PTHR40274:SF3">
    <property type="entry name" value="VIRGINIAMYCIN B LYASE"/>
    <property type="match status" value="1"/>
</dbReference>
<dbReference type="InterPro" id="IPR051344">
    <property type="entry name" value="Vgb"/>
</dbReference>
<keyword evidence="2" id="KW-1185">Reference proteome</keyword>